<evidence type="ECO:0000313" key="3">
    <source>
        <dbReference type="Proteomes" id="UP000030748"/>
    </source>
</evidence>
<feature type="transmembrane region" description="Helical" evidence="1">
    <location>
        <begin position="258"/>
        <end position="282"/>
    </location>
</feature>
<dbReference type="PhylomeDB" id="A0A022RR03"/>
<dbReference type="EMBL" id="KI630292">
    <property type="protein sequence ID" value="EYU42469.1"/>
    <property type="molecule type" value="Genomic_DNA"/>
</dbReference>
<dbReference type="Proteomes" id="UP000030748">
    <property type="component" value="Unassembled WGS sequence"/>
</dbReference>
<feature type="transmembrane region" description="Helical" evidence="1">
    <location>
        <begin position="70"/>
        <end position="91"/>
    </location>
</feature>
<sequence>MEKFSEIFGFLIILKETLKILPKNGKLTALIAILTLTLPSILFSLFIYFSQPLISYATASYTESLSVVRVLVYWALLLTLEIVFLVIYGAISHLSGIATILVSANSYTIGKNNLATKDLLSSIKRTWRNPFTTTFREPRTNHSSSTQYLSVVMAFAFFLAWFIPNFVTISVAILVGIWFSALQLYSSVVWALSTVVSVLEYGGTREAEVERAEMLVEGGQRLHGFMLALFVNVLSLIIFAGFWMFVGDRGLSQNLQVYGLFFLNFLSLFKIFIFPAYTVYYFQCMKFHGEEIIIGDFQYSELPTSLGNDIP</sequence>
<gene>
    <name evidence="2" type="ORF">MIMGU_mgv1a026807mg</name>
</gene>
<keyword evidence="1" id="KW-0812">Transmembrane</keyword>
<evidence type="ECO:0000313" key="2">
    <source>
        <dbReference type="EMBL" id="EYU42469.1"/>
    </source>
</evidence>
<keyword evidence="1" id="KW-0472">Membrane</keyword>
<dbReference type="KEGG" id="egt:105952267"/>
<proteinExistence type="predicted"/>
<evidence type="ECO:0000256" key="1">
    <source>
        <dbReference type="SAM" id="Phobius"/>
    </source>
</evidence>
<name>A0A022RR03_ERYGU</name>
<protein>
    <submittedName>
        <fullName evidence="2">Uncharacterized protein</fullName>
    </submittedName>
</protein>
<organism evidence="2 3">
    <name type="scientific">Erythranthe guttata</name>
    <name type="common">Yellow monkey flower</name>
    <name type="synonym">Mimulus guttatus</name>
    <dbReference type="NCBI Taxonomy" id="4155"/>
    <lineage>
        <taxon>Eukaryota</taxon>
        <taxon>Viridiplantae</taxon>
        <taxon>Streptophyta</taxon>
        <taxon>Embryophyta</taxon>
        <taxon>Tracheophyta</taxon>
        <taxon>Spermatophyta</taxon>
        <taxon>Magnoliopsida</taxon>
        <taxon>eudicotyledons</taxon>
        <taxon>Gunneridae</taxon>
        <taxon>Pentapetalae</taxon>
        <taxon>asterids</taxon>
        <taxon>lamiids</taxon>
        <taxon>Lamiales</taxon>
        <taxon>Phrymaceae</taxon>
        <taxon>Erythranthe</taxon>
    </lineage>
</organism>
<feature type="transmembrane region" description="Helical" evidence="1">
    <location>
        <begin position="224"/>
        <end position="246"/>
    </location>
</feature>
<feature type="transmembrane region" description="Helical" evidence="1">
    <location>
        <begin position="27"/>
        <end position="50"/>
    </location>
</feature>
<dbReference type="GO" id="GO:0016020">
    <property type="term" value="C:membrane"/>
    <property type="evidence" value="ECO:0000318"/>
    <property type="project" value="GO_Central"/>
</dbReference>
<dbReference type="AlphaFoldDB" id="A0A022RR03"/>
<reference evidence="2 3" key="1">
    <citation type="journal article" date="2013" name="Proc. Natl. Acad. Sci. U.S.A.">
        <title>Fine-scale variation in meiotic recombination in Mimulus inferred from population shotgun sequencing.</title>
        <authorList>
            <person name="Hellsten U."/>
            <person name="Wright K.M."/>
            <person name="Jenkins J."/>
            <person name="Shu S."/>
            <person name="Yuan Y."/>
            <person name="Wessler S.R."/>
            <person name="Schmutz J."/>
            <person name="Willis J.H."/>
            <person name="Rokhsar D.S."/>
        </authorList>
    </citation>
    <scope>NUCLEOTIDE SEQUENCE [LARGE SCALE GENOMIC DNA]</scope>
    <source>
        <strain evidence="3">cv. DUN x IM62</strain>
    </source>
</reference>
<dbReference type="OrthoDB" id="1165804at2759"/>
<accession>A0A022RR03</accession>
<keyword evidence="3" id="KW-1185">Reference proteome</keyword>
<dbReference type="PANTHER" id="PTHR33133">
    <property type="entry name" value="OS08G0107100 PROTEIN-RELATED"/>
    <property type="match status" value="1"/>
</dbReference>
<keyword evidence="1" id="KW-1133">Transmembrane helix</keyword>
<dbReference type="PANTHER" id="PTHR33133:SF1">
    <property type="entry name" value="EXPRESSED PROTEIN-RELATED"/>
    <property type="match status" value="1"/>
</dbReference>
<feature type="transmembrane region" description="Helical" evidence="1">
    <location>
        <begin position="148"/>
        <end position="178"/>
    </location>
</feature>